<reference evidence="1 2" key="1">
    <citation type="journal article" date="2009" name="Nat. Genet.">
        <title>The genome of the cucumber, Cucumis sativus L.</title>
        <authorList>
            <person name="Huang S."/>
            <person name="Li R."/>
            <person name="Zhang Z."/>
            <person name="Li L."/>
            <person name="Gu X."/>
            <person name="Fan W."/>
            <person name="Lucas W.J."/>
            <person name="Wang X."/>
            <person name="Xie B."/>
            <person name="Ni P."/>
            <person name="Ren Y."/>
            <person name="Zhu H."/>
            <person name="Li J."/>
            <person name="Lin K."/>
            <person name="Jin W."/>
            <person name="Fei Z."/>
            <person name="Li G."/>
            <person name="Staub J."/>
            <person name="Kilian A."/>
            <person name="van der Vossen E.A."/>
            <person name="Wu Y."/>
            <person name="Guo J."/>
            <person name="He J."/>
            <person name="Jia Z."/>
            <person name="Ren Y."/>
            <person name="Tian G."/>
            <person name="Lu Y."/>
            <person name="Ruan J."/>
            <person name="Qian W."/>
            <person name="Wang M."/>
            <person name="Huang Q."/>
            <person name="Li B."/>
            <person name="Xuan Z."/>
            <person name="Cao J."/>
            <person name="Asan"/>
            <person name="Wu Z."/>
            <person name="Zhang J."/>
            <person name="Cai Q."/>
            <person name="Bai Y."/>
            <person name="Zhao B."/>
            <person name="Han Y."/>
            <person name="Li Y."/>
            <person name="Li X."/>
            <person name="Wang S."/>
            <person name="Shi Q."/>
            <person name="Liu S."/>
            <person name="Cho W.K."/>
            <person name="Kim J.Y."/>
            <person name="Xu Y."/>
            <person name="Heller-Uszynska K."/>
            <person name="Miao H."/>
            <person name="Cheng Z."/>
            <person name="Zhang S."/>
            <person name="Wu J."/>
            <person name="Yang Y."/>
            <person name="Kang H."/>
            <person name="Li M."/>
            <person name="Liang H."/>
            <person name="Ren X."/>
            <person name="Shi Z."/>
            <person name="Wen M."/>
            <person name="Jian M."/>
            <person name="Yang H."/>
            <person name="Zhang G."/>
            <person name="Yang Z."/>
            <person name="Chen R."/>
            <person name="Liu S."/>
            <person name="Li J."/>
            <person name="Ma L."/>
            <person name="Liu H."/>
            <person name="Zhou Y."/>
            <person name="Zhao J."/>
            <person name="Fang X."/>
            <person name="Li G."/>
            <person name="Fang L."/>
            <person name="Li Y."/>
            <person name="Liu D."/>
            <person name="Zheng H."/>
            <person name="Zhang Y."/>
            <person name="Qin N."/>
            <person name="Li Z."/>
            <person name="Yang G."/>
            <person name="Yang S."/>
            <person name="Bolund L."/>
            <person name="Kristiansen K."/>
            <person name="Zheng H."/>
            <person name="Li S."/>
            <person name="Zhang X."/>
            <person name="Yang H."/>
            <person name="Wang J."/>
            <person name="Sun R."/>
            <person name="Zhang B."/>
            <person name="Jiang S."/>
            <person name="Wang J."/>
            <person name="Du Y."/>
            <person name="Li S."/>
        </authorList>
    </citation>
    <scope>NUCLEOTIDE SEQUENCE [LARGE SCALE GENOMIC DNA]</scope>
    <source>
        <strain evidence="2">cv. 9930</strain>
    </source>
</reference>
<protein>
    <submittedName>
        <fullName evidence="1">Uncharacterized protein</fullName>
    </submittedName>
</protein>
<evidence type="ECO:0000313" key="1">
    <source>
        <dbReference type="EMBL" id="KGN51414.1"/>
    </source>
</evidence>
<reference evidence="1 2" key="4">
    <citation type="journal article" date="2011" name="BMC Genomics">
        <title>RNA-Seq improves annotation of protein-coding genes in the cucumber genome.</title>
        <authorList>
            <person name="Li Z."/>
            <person name="Zhang Z."/>
            <person name="Yan P."/>
            <person name="Huang S."/>
            <person name="Fei Z."/>
            <person name="Lin K."/>
        </authorList>
    </citation>
    <scope>NUCLEOTIDE SEQUENCE [LARGE SCALE GENOMIC DNA]</scope>
    <source>
        <strain evidence="2">cv. 9930</strain>
    </source>
</reference>
<reference evidence="1 2" key="3">
    <citation type="journal article" date="2010" name="BMC Genomics">
        <title>Transcriptome sequencing and comparative analysis of cucumber flowers with different sex types.</title>
        <authorList>
            <person name="Guo S."/>
            <person name="Zheng Y."/>
            <person name="Joung J.G."/>
            <person name="Liu S."/>
            <person name="Zhang Z."/>
            <person name="Crasta O.R."/>
            <person name="Sobral B.W."/>
            <person name="Xu Y."/>
            <person name="Huang S."/>
            <person name="Fei Z."/>
        </authorList>
    </citation>
    <scope>NUCLEOTIDE SEQUENCE [LARGE SCALE GENOMIC DNA]</scope>
    <source>
        <strain evidence="2">cv. 9930</strain>
    </source>
</reference>
<name>A0A0A0KR98_CUCSA</name>
<proteinExistence type="predicted"/>
<sequence length="63" mass="7059">MEKHVDKGSLDIENPVDKNIEIYLTSPPHVEDNNVRMSGKGIPNIMERRSGETPYGDVCYVLG</sequence>
<evidence type="ECO:0000313" key="2">
    <source>
        <dbReference type="Proteomes" id="UP000029981"/>
    </source>
</evidence>
<organism evidence="1 2">
    <name type="scientific">Cucumis sativus</name>
    <name type="common">Cucumber</name>
    <dbReference type="NCBI Taxonomy" id="3659"/>
    <lineage>
        <taxon>Eukaryota</taxon>
        <taxon>Viridiplantae</taxon>
        <taxon>Streptophyta</taxon>
        <taxon>Embryophyta</taxon>
        <taxon>Tracheophyta</taxon>
        <taxon>Spermatophyta</taxon>
        <taxon>Magnoliopsida</taxon>
        <taxon>eudicotyledons</taxon>
        <taxon>Gunneridae</taxon>
        <taxon>Pentapetalae</taxon>
        <taxon>rosids</taxon>
        <taxon>fabids</taxon>
        <taxon>Cucurbitales</taxon>
        <taxon>Cucurbitaceae</taxon>
        <taxon>Benincaseae</taxon>
        <taxon>Cucumis</taxon>
    </lineage>
</organism>
<dbReference type="Proteomes" id="UP000029981">
    <property type="component" value="Chromosome 5"/>
</dbReference>
<dbReference type="AlphaFoldDB" id="A0A0A0KR98"/>
<dbReference type="EMBL" id="CM002926">
    <property type="protein sequence ID" value="KGN51414.1"/>
    <property type="molecule type" value="Genomic_DNA"/>
</dbReference>
<keyword evidence="2" id="KW-1185">Reference proteome</keyword>
<reference evidence="1 2" key="2">
    <citation type="journal article" date="2009" name="PLoS ONE">
        <title>An integrated genetic and cytogenetic map of the cucumber genome.</title>
        <authorList>
            <person name="Ren Y."/>
            <person name="Zhang Z."/>
            <person name="Liu J."/>
            <person name="Staub J.E."/>
            <person name="Han Y."/>
            <person name="Cheng Z."/>
            <person name="Li X."/>
            <person name="Lu J."/>
            <person name="Miao H."/>
            <person name="Kang H."/>
            <person name="Xie B."/>
            <person name="Gu X."/>
            <person name="Wang X."/>
            <person name="Du Y."/>
            <person name="Jin W."/>
            <person name="Huang S."/>
        </authorList>
    </citation>
    <scope>NUCLEOTIDE SEQUENCE [LARGE SCALE GENOMIC DNA]</scope>
    <source>
        <strain evidence="2">cv. 9930</strain>
    </source>
</reference>
<dbReference type="Gramene" id="KGN51414">
    <property type="protein sequence ID" value="KGN51414"/>
    <property type="gene ID" value="Csa_5G532460"/>
</dbReference>
<gene>
    <name evidence="1" type="ORF">Csa_5G532460</name>
</gene>
<accession>A0A0A0KR98</accession>